<gene>
    <name evidence="1" type="ORF">SPELUC_LOCUS15854</name>
</gene>
<proteinExistence type="predicted"/>
<keyword evidence="2" id="KW-1185">Reference proteome</keyword>
<dbReference type="EMBL" id="CAJVPW010054781">
    <property type="protein sequence ID" value="CAG8772234.1"/>
    <property type="molecule type" value="Genomic_DNA"/>
</dbReference>
<organism evidence="1 2">
    <name type="scientific">Cetraspora pellucida</name>
    <dbReference type="NCBI Taxonomy" id="1433469"/>
    <lineage>
        <taxon>Eukaryota</taxon>
        <taxon>Fungi</taxon>
        <taxon>Fungi incertae sedis</taxon>
        <taxon>Mucoromycota</taxon>
        <taxon>Glomeromycotina</taxon>
        <taxon>Glomeromycetes</taxon>
        <taxon>Diversisporales</taxon>
        <taxon>Gigasporaceae</taxon>
        <taxon>Cetraspora</taxon>
    </lineage>
</organism>
<evidence type="ECO:0000313" key="2">
    <source>
        <dbReference type="Proteomes" id="UP000789366"/>
    </source>
</evidence>
<feature type="non-terminal residue" evidence="1">
    <location>
        <position position="1"/>
    </location>
</feature>
<sequence length="42" mass="5003">KKLQAAENDLLDEIKEITKGGKIVYYEDEVNRLKKKCEEYEK</sequence>
<accession>A0ACA9R0S8</accession>
<name>A0ACA9R0S8_9GLOM</name>
<reference evidence="1" key="1">
    <citation type="submission" date="2021-06" db="EMBL/GenBank/DDBJ databases">
        <authorList>
            <person name="Kallberg Y."/>
            <person name="Tangrot J."/>
            <person name="Rosling A."/>
        </authorList>
    </citation>
    <scope>NUCLEOTIDE SEQUENCE</scope>
    <source>
        <strain evidence="1">28 12/20/2015</strain>
    </source>
</reference>
<evidence type="ECO:0000313" key="1">
    <source>
        <dbReference type="EMBL" id="CAG8772234.1"/>
    </source>
</evidence>
<dbReference type="Proteomes" id="UP000789366">
    <property type="component" value="Unassembled WGS sequence"/>
</dbReference>
<comment type="caution">
    <text evidence="1">The sequence shown here is derived from an EMBL/GenBank/DDBJ whole genome shotgun (WGS) entry which is preliminary data.</text>
</comment>
<protein>
    <submittedName>
        <fullName evidence="1">2597_t:CDS:1</fullName>
    </submittedName>
</protein>